<proteinExistence type="inferred from homology"/>
<dbReference type="NCBIfam" id="NF009905">
    <property type="entry name" value="PRK13368.1"/>
    <property type="match status" value="1"/>
</dbReference>
<dbReference type="CDD" id="cd02517">
    <property type="entry name" value="CMP-KDO-Synthetase"/>
    <property type="match status" value="1"/>
</dbReference>
<dbReference type="AlphaFoldDB" id="A0A348HGA0"/>
<evidence type="ECO:0000256" key="3">
    <source>
        <dbReference type="ARBA" id="ARBA00022695"/>
    </source>
</evidence>
<dbReference type="FunFam" id="3.90.550.10:FF:000011">
    <property type="entry name" value="3-deoxy-manno-octulosonate cytidylyltransferase"/>
    <property type="match status" value="1"/>
</dbReference>
<dbReference type="PANTHER" id="PTHR42866">
    <property type="entry name" value="3-DEOXY-MANNO-OCTULOSONATE CYTIDYLYLTRANSFERASE"/>
    <property type="match status" value="1"/>
</dbReference>
<dbReference type="KEGG" id="zpl:ZBT109_1906"/>
<dbReference type="STRING" id="1123510.GCA_000620025_02061"/>
<dbReference type="RefSeq" id="WP_179949546.1">
    <property type="nucleotide sequence ID" value="NZ_AP018933.1"/>
</dbReference>
<name>A0A348HGA0_9GAMM</name>
<comment type="subcellular location">
    <subcellularLocation>
        <location evidence="5">Cytoplasm</location>
    </subcellularLocation>
    <subcellularLocation>
        <location evidence="1">Membrane</location>
    </subcellularLocation>
</comment>
<evidence type="ECO:0000256" key="5">
    <source>
        <dbReference type="HAMAP-Rule" id="MF_00057"/>
    </source>
</evidence>
<dbReference type="EC" id="2.7.7.38" evidence="5"/>
<dbReference type="NCBIfam" id="NF003952">
    <property type="entry name" value="PRK05450.1-5"/>
    <property type="match status" value="1"/>
</dbReference>
<dbReference type="Gene3D" id="3.90.550.10">
    <property type="entry name" value="Spore Coat Polysaccharide Biosynthesis Protein SpsA, Chain A"/>
    <property type="match status" value="1"/>
</dbReference>
<dbReference type="GO" id="GO:0009103">
    <property type="term" value="P:lipopolysaccharide biosynthetic process"/>
    <property type="evidence" value="ECO:0007669"/>
    <property type="project" value="UniProtKB-UniRule"/>
</dbReference>
<dbReference type="GO" id="GO:0008690">
    <property type="term" value="F:3-deoxy-manno-octulosonate cytidylyltransferase activity"/>
    <property type="evidence" value="ECO:0007669"/>
    <property type="project" value="UniProtKB-UniRule"/>
</dbReference>
<dbReference type="InterPro" id="IPR003329">
    <property type="entry name" value="Cytidylyl_trans"/>
</dbReference>
<dbReference type="Proteomes" id="UP000267342">
    <property type="component" value="Chromosome"/>
</dbReference>
<comment type="similarity">
    <text evidence="5">Belongs to the KdsB family.</text>
</comment>
<comment type="function">
    <text evidence="5">Activates KDO (a required 8-carbon sugar) for incorporation into bacterial lipopolysaccharide in Gram-negative bacteria.</text>
</comment>
<dbReference type="NCBIfam" id="NF003950">
    <property type="entry name" value="PRK05450.1-3"/>
    <property type="match status" value="1"/>
</dbReference>
<dbReference type="PANTHER" id="PTHR42866:SF2">
    <property type="entry name" value="3-DEOXY-MANNO-OCTULOSONATE CYTIDYLYLTRANSFERASE, MITOCHONDRIAL"/>
    <property type="match status" value="1"/>
</dbReference>
<comment type="catalytic activity">
    <reaction evidence="5">
        <text>3-deoxy-alpha-D-manno-oct-2-ulosonate + CTP = CMP-3-deoxy-beta-D-manno-octulosonate + diphosphate</text>
        <dbReference type="Rhea" id="RHEA:23448"/>
        <dbReference type="ChEBI" id="CHEBI:33019"/>
        <dbReference type="ChEBI" id="CHEBI:37563"/>
        <dbReference type="ChEBI" id="CHEBI:85986"/>
        <dbReference type="ChEBI" id="CHEBI:85987"/>
        <dbReference type="EC" id="2.7.7.38"/>
    </reaction>
</comment>
<evidence type="ECO:0000313" key="7">
    <source>
        <dbReference type="Proteomes" id="UP000267342"/>
    </source>
</evidence>
<dbReference type="GO" id="GO:0016020">
    <property type="term" value="C:membrane"/>
    <property type="evidence" value="ECO:0007669"/>
    <property type="project" value="UniProtKB-SubCell"/>
</dbReference>
<keyword evidence="5" id="KW-0963">Cytoplasm</keyword>
<dbReference type="UniPathway" id="UPA00358">
    <property type="reaction ID" value="UER00476"/>
</dbReference>
<reference evidence="6 7" key="1">
    <citation type="submission" date="2018-09" db="EMBL/GenBank/DDBJ databases">
        <title>Zymobacter palmae IAM14233 (=T109) whole genome analysis.</title>
        <authorList>
            <person name="Yanase H."/>
        </authorList>
    </citation>
    <scope>NUCLEOTIDE SEQUENCE [LARGE SCALE GENOMIC DNA]</scope>
    <source>
        <strain evidence="6 7">IAM14233</strain>
    </source>
</reference>
<dbReference type="GO" id="GO:0005829">
    <property type="term" value="C:cytosol"/>
    <property type="evidence" value="ECO:0007669"/>
    <property type="project" value="TreeGrafter"/>
</dbReference>
<keyword evidence="2 5" id="KW-0808">Transferase</keyword>
<dbReference type="InterPro" id="IPR029044">
    <property type="entry name" value="Nucleotide-diphossugar_trans"/>
</dbReference>
<dbReference type="Pfam" id="PF02348">
    <property type="entry name" value="CTP_transf_3"/>
    <property type="match status" value="1"/>
</dbReference>
<dbReference type="SUPFAM" id="SSF53448">
    <property type="entry name" value="Nucleotide-diphospho-sugar transferases"/>
    <property type="match status" value="1"/>
</dbReference>
<dbReference type="InterPro" id="IPR004528">
    <property type="entry name" value="KdsB"/>
</dbReference>
<protein>
    <recommendedName>
        <fullName evidence="5">3-deoxy-manno-octulosonate cytidylyltransferase</fullName>
        <ecNumber evidence="5">2.7.7.38</ecNumber>
    </recommendedName>
    <alternativeName>
        <fullName evidence="5">CMP-2-keto-3-deoxyoctulosonic acid synthase</fullName>
        <shortName evidence="5">CKS</shortName>
        <shortName evidence="5">CMP-KDO synthase</shortName>
    </alternativeName>
</protein>
<dbReference type="EMBL" id="AP018933">
    <property type="protein sequence ID" value="BBG30652.1"/>
    <property type="molecule type" value="Genomic_DNA"/>
</dbReference>
<evidence type="ECO:0000256" key="4">
    <source>
        <dbReference type="ARBA" id="ARBA00022985"/>
    </source>
</evidence>
<keyword evidence="7" id="KW-1185">Reference proteome</keyword>
<gene>
    <name evidence="5" type="primary">kdsB</name>
    <name evidence="6" type="ORF">ZBT109_1906</name>
</gene>
<keyword evidence="4 5" id="KW-0448">Lipopolysaccharide biosynthesis</keyword>
<dbReference type="GO" id="GO:0033468">
    <property type="term" value="P:CMP-keto-3-deoxy-D-manno-octulosonic acid biosynthetic process"/>
    <property type="evidence" value="ECO:0007669"/>
    <property type="project" value="UniProtKB-UniRule"/>
</dbReference>
<dbReference type="NCBIfam" id="TIGR00466">
    <property type="entry name" value="kdsB"/>
    <property type="match status" value="1"/>
</dbReference>
<evidence type="ECO:0000313" key="6">
    <source>
        <dbReference type="EMBL" id="BBG30652.1"/>
    </source>
</evidence>
<accession>A0A348HGA0</accession>
<organism evidence="6 7">
    <name type="scientific">Zymobacter palmae</name>
    <dbReference type="NCBI Taxonomy" id="33074"/>
    <lineage>
        <taxon>Bacteria</taxon>
        <taxon>Pseudomonadati</taxon>
        <taxon>Pseudomonadota</taxon>
        <taxon>Gammaproteobacteria</taxon>
        <taxon>Oceanospirillales</taxon>
        <taxon>Halomonadaceae</taxon>
        <taxon>Zymobacter group</taxon>
        <taxon>Zymobacter</taxon>
    </lineage>
</organism>
<evidence type="ECO:0000256" key="2">
    <source>
        <dbReference type="ARBA" id="ARBA00022679"/>
    </source>
</evidence>
<comment type="pathway">
    <text evidence="5">Nucleotide-sugar biosynthesis; CMP-3-deoxy-D-manno-octulosonate biosynthesis; CMP-3-deoxy-D-manno-octulosonate from 3-deoxy-D-manno-octulosonate and CTP: step 1/1.</text>
</comment>
<dbReference type="HAMAP" id="MF_00057">
    <property type="entry name" value="KdsB"/>
    <property type="match status" value="1"/>
</dbReference>
<evidence type="ECO:0000256" key="1">
    <source>
        <dbReference type="ARBA" id="ARBA00004370"/>
    </source>
</evidence>
<sequence length="260" mass="28223">MVVIPARYNSSRLPGKPLADIAGAPMVERVWQQACASNASRVIIATDDERVEAAARGFGAEVIRTSPDHPNGTSRLAEVVAQLSLSPDTCIVNVQGDEPLLPPALINQVAEALIARPAVAIATLAEPIDDIETLARASVVKVVRDHQEQALYFSRAPIAWPRDSFAADVFTRPQGALPATEVPWLRHIGLYAYRASFLTDYAALSVSPLEMIEQLEQLRALYHGYAIHVGLSPVAYPAGVDTQEDLERVRQAWAARSVTE</sequence>
<keyword evidence="3 5" id="KW-0548">Nucleotidyltransferase</keyword>